<evidence type="ECO:0000256" key="4">
    <source>
        <dbReference type="ARBA" id="ARBA00022989"/>
    </source>
</evidence>
<keyword evidence="4 6" id="KW-1133">Transmembrane helix</keyword>
<dbReference type="InterPro" id="IPR013525">
    <property type="entry name" value="ABC2_TM"/>
</dbReference>
<sequence length="395" mass="44309">MQWYLVNLHILAVLIFIPPAVAFILQFHLSNSLVTNLPLAIVSPELTDGQATCSTFQRTECDGSGRPFTCRLLDLLTDSSLDIALYDNLKEAKMAARKNKVWGVLHFNELYTDALAERMNFDLFSTNDTVVNASFIDVYMDMSNMLISSALMTELYEDVRSMIQEMLQDCGYNPKIFDIPIQKMPPIYGSNNPSLLEFAIPGVLCAISFCMAVIYGITSVMFERTIGLERSFVAGLSKLELMTSHFTFQMVIAVLQQLLMLLVFYCVYNNPHRGNMYLAFLLLLLVHMLGSFFAQAAAIAHATERAAMTTGFGSVQILFLIGGVLWPAEGMHGILRNITWAIPVQPAVEAYRAIVMRDWKISHPVVYKGFLSTSAWTVIFLVMTIALARNRNFTL</sequence>
<evidence type="ECO:0000259" key="7">
    <source>
        <dbReference type="Pfam" id="PF12698"/>
    </source>
</evidence>
<dbReference type="GO" id="GO:0140359">
    <property type="term" value="F:ABC-type transporter activity"/>
    <property type="evidence" value="ECO:0007669"/>
    <property type="project" value="InterPro"/>
</dbReference>
<dbReference type="GO" id="GO:0005886">
    <property type="term" value="C:plasma membrane"/>
    <property type="evidence" value="ECO:0007669"/>
    <property type="project" value="UniProtKB-SubCell"/>
</dbReference>
<feature type="transmembrane region" description="Helical" evidence="6">
    <location>
        <begin position="365"/>
        <end position="388"/>
    </location>
</feature>
<dbReference type="PANTHER" id="PTHR30294:SF38">
    <property type="entry name" value="TRANSPORT PERMEASE PROTEIN"/>
    <property type="match status" value="1"/>
</dbReference>
<dbReference type="PANTHER" id="PTHR30294">
    <property type="entry name" value="MEMBRANE COMPONENT OF ABC TRANSPORTER YHHJ-RELATED"/>
    <property type="match status" value="1"/>
</dbReference>
<gene>
    <name evidence="8" type="ORF">g.35682</name>
</gene>
<protein>
    <recommendedName>
        <fullName evidence="7">ABC-2 type transporter transmembrane domain-containing protein</fullName>
    </recommendedName>
</protein>
<dbReference type="Pfam" id="PF12698">
    <property type="entry name" value="ABC2_membrane_3"/>
    <property type="match status" value="1"/>
</dbReference>
<feature type="domain" description="ABC-2 type transporter transmembrane" evidence="7">
    <location>
        <begin position="13"/>
        <end position="385"/>
    </location>
</feature>
<dbReference type="EMBL" id="GECZ01017092">
    <property type="protein sequence ID" value="JAS52677.1"/>
    <property type="molecule type" value="Transcribed_RNA"/>
</dbReference>
<proteinExistence type="predicted"/>
<feature type="transmembrane region" description="Helical" evidence="6">
    <location>
        <begin position="198"/>
        <end position="222"/>
    </location>
</feature>
<evidence type="ECO:0000256" key="2">
    <source>
        <dbReference type="ARBA" id="ARBA00022475"/>
    </source>
</evidence>
<evidence type="ECO:0000256" key="3">
    <source>
        <dbReference type="ARBA" id="ARBA00022692"/>
    </source>
</evidence>
<keyword evidence="3 6" id="KW-0812">Transmembrane</keyword>
<feature type="transmembrane region" description="Helical" evidence="6">
    <location>
        <begin position="246"/>
        <end position="268"/>
    </location>
</feature>
<name>A0A1B6FR40_9HEMI</name>
<evidence type="ECO:0000256" key="1">
    <source>
        <dbReference type="ARBA" id="ARBA00004651"/>
    </source>
</evidence>
<keyword evidence="2" id="KW-1003">Cell membrane</keyword>
<reference evidence="8" key="1">
    <citation type="submission" date="2015-11" db="EMBL/GenBank/DDBJ databases">
        <title>De novo transcriptome assembly of four potential Pierce s Disease insect vectors from Arizona vineyards.</title>
        <authorList>
            <person name="Tassone E.E."/>
        </authorList>
    </citation>
    <scope>NUCLEOTIDE SEQUENCE</scope>
</reference>
<accession>A0A1B6FR40</accession>
<comment type="subcellular location">
    <subcellularLocation>
        <location evidence="1">Cell membrane</location>
        <topology evidence="1">Multi-pass membrane protein</topology>
    </subcellularLocation>
</comment>
<evidence type="ECO:0000313" key="8">
    <source>
        <dbReference type="EMBL" id="JAS52677.1"/>
    </source>
</evidence>
<organism evidence="8">
    <name type="scientific">Cuerna arida</name>
    <dbReference type="NCBI Taxonomy" id="1464854"/>
    <lineage>
        <taxon>Eukaryota</taxon>
        <taxon>Metazoa</taxon>
        <taxon>Ecdysozoa</taxon>
        <taxon>Arthropoda</taxon>
        <taxon>Hexapoda</taxon>
        <taxon>Insecta</taxon>
        <taxon>Pterygota</taxon>
        <taxon>Neoptera</taxon>
        <taxon>Paraneoptera</taxon>
        <taxon>Hemiptera</taxon>
        <taxon>Auchenorrhyncha</taxon>
        <taxon>Membracoidea</taxon>
        <taxon>Cicadellidae</taxon>
        <taxon>Cicadellinae</taxon>
        <taxon>Proconiini</taxon>
        <taxon>Cuerna</taxon>
    </lineage>
</organism>
<dbReference type="InterPro" id="IPR051449">
    <property type="entry name" value="ABC-2_transporter_component"/>
</dbReference>
<evidence type="ECO:0000256" key="5">
    <source>
        <dbReference type="ARBA" id="ARBA00023136"/>
    </source>
</evidence>
<evidence type="ECO:0000256" key="6">
    <source>
        <dbReference type="SAM" id="Phobius"/>
    </source>
</evidence>
<feature type="transmembrane region" description="Helical" evidence="6">
    <location>
        <begin position="306"/>
        <end position="326"/>
    </location>
</feature>
<keyword evidence="5 6" id="KW-0472">Membrane</keyword>
<feature type="transmembrane region" description="Helical" evidence="6">
    <location>
        <begin position="6"/>
        <end position="25"/>
    </location>
</feature>
<dbReference type="AlphaFoldDB" id="A0A1B6FR40"/>
<feature type="transmembrane region" description="Helical" evidence="6">
    <location>
        <begin position="280"/>
        <end position="300"/>
    </location>
</feature>